<sequence>MLDPDGVRPGEPVLLRRGDDQRLVGEQAGGDVLPADRRAQNPHVQAPLEQRGLLGGREHLGVPYDRARVNSAYGQTLRRAGERREADTVLKNARDAYATLGVGTYVERCDRELQAGGLQLSRAAPGMARLTPQEQAVARLVAAGATNQQAALELFISVKTVQYHLTHVYAKLGIRSRSELAATFREASPAG</sequence>
<dbReference type="Pfam" id="PF00196">
    <property type="entry name" value="GerE"/>
    <property type="match status" value="1"/>
</dbReference>
<proteinExistence type="predicted"/>
<organism evidence="6 7">
    <name type="scientific">Streptomyces viridiviolaceus</name>
    <dbReference type="NCBI Taxonomy" id="68282"/>
    <lineage>
        <taxon>Bacteria</taxon>
        <taxon>Bacillati</taxon>
        <taxon>Actinomycetota</taxon>
        <taxon>Actinomycetes</taxon>
        <taxon>Kitasatosporales</taxon>
        <taxon>Streptomycetaceae</taxon>
        <taxon>Streptomyces</taxon>
    </lineage>
</organism>
<gene>
    <name evidence="6" type="ORF">ACFQMH_40555</name>
</gene>
<dbReference type="Gene3D" id="1.10.10.10">
    <property type="entry name" value="Winged helix-like DNA-binding domain superfamily/Winged helix DNA-binding domain"/>
    <property type="match status" value="1"/>
</dbReference>
<dbReference type="InterPro" id="IPR036388">
    <property type="entry name" value="WH-like_DNA-bd_sf"/>
</dbReference>
<evidence type="ECO:0000256" key="1">
    <source>
        <dbReference type="ARBA" id="ARBA00023015"/>
    </source>
</evidence>
<evidence type="ECO:0000256" key="3">
    <source>
        <dbReference type="ARBA" id="ARBA00023163"/>
    </source>
</evidence>
<name>A0ABW2ECY3_9ACTN</name>
<dbReference type="SMART" id="SM00421">
    <property type="entry name" value="HTH_LUXR"/>
    <property type="match status" value="1"/>
</dbReference>
<dbReference type="RefSeq" id="WP_229881064.1">
    <property type="nucleotide sequence ID" value="NZ_BMWA01000014.1"/>
</dbReference>
<dbReference type="PROSITE" id="PS50043">
    <property type="entry name" value="HTH_LUXR_2"/>
    <property type="match status" value="1"/>
</dbReference>
<dbReference type="EMBL" id="JBHSYM010000111">
    <property type="protein sequence ID" value="MFC7017873.1"/>
    <property type="molecule type" value="Genomic_DNA"/>
</dbReference>
<feature type="region of interest" description="Disordered" evidence="4">
    <location>
        <begin position="1"/>
        <end position="21"/>
    </location>
</feature>
<dbReference type="PANTHER" id="PTHR44688">
    <property type="entry name" value="DNA-BINDING TRANSCRIPTIONAL ACTIVATOR DEVR_DOSR"/>
    <property type="match status" value="1"/>
</dbReference>
<keyword evidence="7" id="KW-1185">Reference proteome</keyword>
<protein>
    <submittedName>
        <fullName evidence="6">LuxR C-terminal-related transcriptional regulator</fullName>
    </submittedName>
</protein>
<evidence type="ECO:0000259" key="5">
    <source>
        <dbReference type="PROSITE" id="PS50043"/>
    </source>
</evidence>
<dbReference type="PANTHER" id="PTHR44688:SF16">
    <property type="entry name" value="DNA-BINDING TRANSCRIPTIONAL ACTIVATOR DEVR_DOSR"/>
    <property type="match status" value="1"/>
</dbReference>
<feature type="domain" description="HTH luxR-type" evidence="5">
    <location>
        <begin position="123"/>
        <end position="188"/>
    </location>
</feature>
<evidence type="ECO:0000313" key="7">
    <source>
        <dbReference type="Proteomes" id="UP001596409"/>
    </source>
</evidence>
<evidence type="ECO:0000256" key="2">
    <source>
        <dbReference type="ARBA" id="ARBA00023125"/>
    </source>
</evidence>
<keyword evidence="2" id="KW-0238">DNA-binding</keyword>
<accession>A0ABW2ECY3</accession>
<evidence type="ECO:0000313" key="6">
    <source>
        <dbReference type="EMBL" id="MFC7017873.1"/>
    </source>
</evidence>
<dbReference type="PRINTS" id="PR00038">
    <property type="entry name" value="HTHLUXR"/>
</dbReference>
<dbReference type="Proteomes" id="UP001596409">
    <property type="component" value="Unassembled WGS sequence"/>
</dbReference>
<dbReference type="InterPro" id="IPR016032">
    <property type="entry name" value="Sig_transdc_resp-reg_C-effctor"/>
</dbReference>
<comment type="caution">
    <text evidence="6">The sequence shown here is derived from an EMBL/GenBank/DDBJ whole genome shotgun (WGS) entry which is preliminary data.</text>
</comment>
<evidence type="ECO:0000256" key="4">
    <source>
        <dbReference type="SAM" id="MobiDB-lite"/>
    </source>
</evidence>
<keyword evidence="3" id="KW-0804">Transcription</keyword>
<dbReference type="SUPFAM" id="SSF46894">
    <property type="entry name" value="C-terminal effector domain of the bipartite response regulators"/>
    <property type="match status" value="1"/>
</dbReference>
<reference evidence="7" key="1">
    <citation type="journal article" date="2019" name="Int. J. Syst. Evol. Microbiol.">
        <title>The Global Catalogue of Microorganisms (GCM) 10K type strain sequencing project: providing services to taxonomists for standard genome sequencing and annotation.</title>
        <authorList>
            <consortium name="The Broad Institute Genomics Platform"/>
            <consortium name="The Broad Institute Genome Sequencing Center for Infectious Disease"/>
            <person name="Wu L."/>
            <person name="Ma J."/>
        </authorList>
    </citation>
    <scope>NUCLEOTIDE SEQUENCE [LARGE SCALE GENOMIC DNA]</scope>
    <source>
        <strain evidence="7">JCM 4855</strain>
    </source>
</reference>
<dbReference type="InterPro" id="IPR000792">
    <property type="entry name" value="Tscrpt_reg_LuxR_C"/>
</dbReference>
<keyword evidence="1" id="KW-0805">Transcription regulation</keyword>
<dbReference type="CDD" id="cd06170">
    <property type="entry name" value="LuxR_C_like"/>
    <property type="match status" value="1"/>
</dbReference>